<gene>
    <name evidence="2" type="ORF">KHA94_13535</name>
</gene>
<comment type="caution">
    <text evidence="2">The sequence shown here is derived from an EMBL/GenBank/DDBJ whole genome shotgun (WGS) entry which is preliminary data.</text>
</comment>
<evidence type="ECO:0000313" key="2">
    <source>
        <dbReference type="EMBL" id="MBS4191206.1"/>
    </source>
</evidence>
<dbReference type="Proteomes" id="UP000681027">
    <property type="component" value="Unassembled WGS sequence"/>
</dbReference>
<organism evidence="2 3">
    <name type="scientific">Cytobacillus citreus</name>
    <dbReference type="NCBI Taxonomy" id="2833586"/>
    <lineage>
        <taxon>Bacteria</taxon>
        <taxon>Bacillati</taxon>
        <taxon>Bacillota</taxon>
        <taxon>Bacilli</taxon>
        <taxon>Bacillales</taxon>
        <taxon>Bacillaceae</taxon>
        <taxon>Cytobacillus</taxon>
    </lineage>
</organism>
<proteinExistence type="predicted"/>
<evidence type="ECO:0000313" key="3">
    <source>
        <dbReference type="Proteomes" id="UP000681027"/>
    </source>
</evidence>
<accession>A0ABS5NTN9</accession>
<feature type="chain" id="PRO_5047487702" description="DUF5626 domain-containing protein" evidence="1">
    <location>
        <begin position="27"/>
        <end position="159"/>
    </location>
</feature>
<keyword evidence="3" id="KW-1185">Reference proteome</keyword>
<dbReference type="EMBL" id="JAGYPM010000003">
    <property type="protein sequence ID" value="MBS4191206.1"/>
    <property type="molecule type" value="Genomic_DNA"/>
</dbReference>
<sequence length="159" mass="17325">MRILKSMVLFFTLGLLLVLTPNFANAEQGDTIPEGNQESIRIPIVEPEDSSEDSLQKFSAASTNNIGYVDVWVTNNPKKINWEVVVYAPYKGNGFTGHFSITNLSTGLSHGSYDITGMKGSISPPIYRGKYGGRLSGVLLYNGVTTGVTLSSPYLVWTI</sequence>
<evidence type="ECO:0000256" key="1">
    <source>
        <dbReference type="SAM" id="SignalP"/>
    </source>
</evidence>
<keyword evidence="1" id="KW-0732">Signal</keyword>
<evidence type="ECO:0008006" key="4">
    <source>
        <dbReference type="Google" id="ProtNLM"/>
    </source>
</evidence>
<dbReference type="RefSeq" id="WP_213102663.1">
    <property type="nucleotide sequence ID" value="NZ_JAGYPM010000003.1"/>
</dbReference>
<protein>
    <recommendedName>
        <fullName evidence="4">DUF5626 domain-containing protein</fullName>
    </recommendedName>
</protein>
<feature type="signal peptide" evidence="1">
    <location>
        <begin position="1"/>
        <end position="26"/>
    </location>
</feature>
<reference evidence="2 3" key="1">
    <citation type="submission" date="2021-05" db="EMBL/GenBank/DDBJ databases">
        <title>Novel Bacillus species.</title>
        <authorList>
            <person name="Liu G."/>
        </authorList>
    </citation>
    <scope>NUCLEOTIDE SEQUENCE [LARGE SCALE GENOMIC DNA]</scope>
    <source>
        <strain evidence="2 3">FJAT-49705</strain>
    </source>
</reference>
<name>A0ABS5NTN9_9BACI</name>